<dbReference type="InterPro" id="IPR041698">
    <property type="entry name" value="Methyltransf_25"/>
</dbReference>
<proteinExistence type="predicted"/>
<reference evidence="5 6" key="1">
    <citation type="submission" date="2018-08" db="EMBL/GenBank/DDBJ databases">
        <title>Genome sequence of Methylocystis hirsuta CSC1, a methanotroph able to accumulate PHAs.</title>
        <authorList>
            <person name="Bordel S."/>
            <person name="Rodriguez E."/>
            <person name="Gancedo J."/>
            <person name="Munoz R."/>
        </authorList>
    </citation>
    <scope>NUCLEOTIDE SEQUENCE [LARGE SCALE GENOMIC DNA]</scope>
    <source>
        <strain evidence="5 6">CSC1</strain>
    </source>
</reference>
<dbReference type="CDD" id="cd02440">
    <property type="entry name" value="AdoMet_MTases"/>
    <property type="match status" value="1"/>
</dbReference>
<dbReference type="EMBL" id="QWDD01000001">
    <property type="protein sequence ID" value="RNJ49541.1"/>
    <property type="molecule type" value="Genomic_DNA"/>
</dbReference>
<dbReference type="PANTHER" id="PTHR43464:SF19">
    <property type="entry name" value="UBIQUINONE BIOSYNTHESIS O-METHYLTRANSFERASE, MITOCHONDRIAL"/>
    <property type="match status" value="1"/>
</dbReference>
<evidence type="ECO:0000256" key="2">
    <source>
        <dbReference type="ARBA" id="ARBA00022679"/>
    </source>
</evidence>
<protein>
    <submittedName>
        <fullName evidence="5">Class I SAM-dependent methyltransferase</fullName>
    </submittedName>
</protein>
<gene>
    <name evidence="5" type="ORF">D1O30_07930</name>
</gene>
<evidence type="ECO:0000313" key="5">
    <source>
        <dbReference type="EMBL" id="RNJ49541.1"/>
    </source>
</evidence>
<organism evidence="5 6">
    <name type="scientific">Methylocystis hirsuta</name>
    <dbReference type="NCBI Taxonomy" id="369798"/>
    <lineage>
        <taxon>Bacteria</taxon>
        <taxon>Pseudomonadati</taxon>
        <taxon>Pseudomonadota</taxon>
        <taxon>Alphaproteobacteria</taxon>
        <taxon>Hyphomicrobiales</taxon>
        <taxon>Methylocystaceae</taxon>
        <taxon>Methylocystis</taxon>
    </lineage>
</organism>
<feature type="domain" description="Methyltransferase" evidence="4">
    <location>
        <begin position="88"/>
        <end position="180"/>
    </location>
</feature>
<dbReference type="Proteomes" id="UP000268623">
    <property type="component" value="Unassembled WGS sequence"/>
</dbReference>
<dbReference type="PANTHER" id="PTHR43464">
    <property type="entry name" value="METHYLTRANSFERASE"/>
    <property type="match status" value="1"/>
</dbReference>
<dbReference type="Pfam" id="PF13649">
    <property type="entry name" value="Methyltransf_25"/>
    <property type="match status" value="1"/>
</dbReference>
<keyword evidence="6" id="KW-1185">Reference proteome</keyword>
<dbReference type="InterPro" id="IPR029063">
    <property type="entry name" value="SAM-dependent_MTases_sf"/>
</dbReference>
<dbReference type="SUPFAM" id="SSF53335">
    <property type="entry name" value="S-adenosyl-L-methionine-dependent methyltransferases"/>
    <property type="match status" value="1"/>
</dbReference>
<dbReference type="GO" id="GO:0032259">
    <property type="term" value="P:methylation"/>
    <property type="evidence" value="ECO:0007669"/>
    <property type="project" value="UniProtKB-KW"/>
</dbReference>
<keyword evidence="2 5" id="KW-0808">Transferase</keyword>
<dbReference type="AlphaFoldDB" id="A0A3M9XNG9"/>
<evidence type="ECO:0000259" key="4">
    <source>
        <dbReference type="Pfam" id="PF13649"/>
    </source>
</evidence>
<evidence type="ECO:0000256" key="1">
    <source>
        <dbReference type="ARBA" id="ARBA00022603"/>
    </source>
</evidence>
<dbReference type="Gene3D" id="3.40.50.150">
    <property type="entry name" value="Vaccinia Virus protein VP39"/>
    <property type="match status" value="1"/>
</dbReference>
<dbReference type="OrthoDB" id="189743at2"/>
<sequence>MGREGARTEVLGEDFAERRVRARERLDAVDPHKRPGGIEADPKRQEWFEAVYALAEDDPAAVPWAHLEPRPLLEDWLAARSLVGLRALDVGCGLGDNAEALARAGAHVLAFDLVERAVQWARERFPQSAVDYRVADLFNAPSEWRGAFDFVHELYTLQALPETLLPDAARALASFVAPGGTLLVISRARDNGEDLGGPPWPLARRDIESLAVDGLRLVALEDIPASGGLARHWRAEFRRGEAGG</sequence>
<keyword evidence="3" id="KW-0949">S-adenosyl-L-methionine</keyword>
<dbReference type="GO" id="GO:0008168">
    <property type="term" value="F:methyltransferase activity"/>
    <property type="evidence" value="ECO:0007669"/>
    <property type="project" value="UniProtKB-KW"/>
</dbReference>
<keyword evidence="1 5" id="KW-0489">Methyltransferase</keyword>
<evidence type="ECO:0000256" key="3">
    <source>
        <dbReference type="ARBA" id="ARBA00022691"/>
    </source>
</evidence>
<accession>A0A3M9XNG9</accession>
<comment type="caution">
    <text evidence="5">The sequence shown here is derived from an EMBL/GenBank/DDBJ whole genome shotgun (WGS) entry which is preliminary data.</text>
</comment>
<name>A0A3M9XNG9_9HYPH</name>
<evidence type="ECO:0000313" key="6">
    <source>
        <dbReference type="Proteomes" id="UP000268623"/>
    </source>
</evidence>
<dbReference type="RefSeq" id="WP_123175510.1">
    <property type="nucleotide sequence ID" value="NZ_QWDD01000001.1"/>
</dbReference>